<keyword evidence="1" id="KW-1133">Transmembrane helix</keyword>
<keyword evidence="1" id="KW-0472">Membrane</keyword>
<evidence type="ECO:0000313" key="3">
    <source>
        <dbReference type="Proteomes" id="UP000248597"/>
    </source>
</evidence>
<dbReference type="Proteomes" id="UP000248597">
    <property type="component" value="Unassembled WGS sequence"/>
</dbReference>
<proteinExistence type="predicted"/>
<organism evidence="2 3">
    <name type="scientific">Sphingopyxis macrogoltabida</name>
    <name type="common">Sphingomonas macrogoltabidus</name>
    <dbReference type="NCBI Taxonomy" id="33050"/>
    <lineage>
        <taxon>Bacteria</taxon>
        <taxon>Pseudomonadati</taxon>
        <taxon>Pseudomonadota</taxon>
        <taxon>Alphaproteobacteria</taxon>
        <taxon>Sphingomonadales</taxon>
        <taxon>Sphingomonadaceae</taxon>
        <taxon>Sphingopyxis</taxon>
    </lineage>
</organism>
<reference evidence="2 3" key="1">
    <citation type="submission" date="2017-08" db="EMBL/GenBank/DDBJ databases">
        <title>Infants hospitalized years apart are colonized by the same room-sourced microbial strains.</title>
        <authorList>
            <person name="Brooks B."/>
            <person name="Olm M.R."/>
            <person name="Firek B.A."/>
            <person name="Baker R."/>
            <person name="Thomas B.C."/>
            <person name="Morowitz M.J."/>
            <person name="Banfield J.F."/>
        </authorList>
    </citation>
    <scope>NUCLEOTIDE SEQUENCE [LARGE SCALE GENOMIC DNA]</scope>
    <source>
        <strain evidence="2">S2_005_003_R2_47</strain>
    </source>
</reference>
<evidence type="ECO:0000313" key="2">
    <source>
        <dbReference type="EMBL" id="PZQ22668.1"/>
    </source>
</evidence>
<dbReference type="EMBL" id="QFPJ01000013">
    <property type="protein sequence ID" value="PZQ22668.1"/>
    <property type="molecule type" value="Genomic_DNA"/>
</dbReference>
<feature type="transmembrane region" description="Helical" evidence="1">
    <location>
        <begin position="35"/>
        <end position="53"/>
    </location>
</feature>
<gene>
    <name evidence="2" type="ORF">DI569_07165</name>
</gene>
<dbReference type="Pfam" id="PF09997">
    <property type="entry name" value="DUF2238"/>
    <property type="match status" value="1"/>
</dbReference>
<accession>A0A2W5L5A9</accession>
<feature type="transmembrane region" description="Helical" evidence="1">
    <location>
        <begin position="112"/>
        <end position="129"/>
    </location>
</feature>
<dbReference type="PIRSF" id="PIRSF020606">
    <property type="entry name" value="UCP020606"/>
    <property type="match status" value="1"/>
</dbReference>
<sequence>MTALSSLPQPQRRLLGLLLALLAVAQIDQPYPSIALLQHIPTLLLLVAAPWLLRRWPLSTASVACIVLFMALHTLGGRYAYSNVPYDDWARALTGGTLSEAFGWTRNHYDRLVHFAFGALTAVPVAEIARRWAGLGPRGAAVAVLGWALALSCLYEIFEWLLTIVAADEAADRYNGQQGDIWDAQKDMALAALGAVVMLPFLDRRGGGRRR</sequence>
<protein>
    <submittedName>
        <fullName evidence="2">DUF2238 domain-containing protein</fullName>
    </submittedName>
</protein>
<name>A0A2W5L5A9_SPHMC</name>
<evidence type="ECO:0000256" key="1">
    <source>
        <dbReference type="SAM" id="Phobius"/>
    </source>
</evidence>
<keyword evidence="1" id="KW-0812">Transmembrane</keyword>
<feature type="transmembrane region" description="Helical" evidence="1">
    <location>
        <begin position="141"/>
        <end position="164"/>
    </location>
</feature>
<feature type="transmembrane region" description="Helical" evidence="1">
    <location>
        <begin position="60"/>
        <end position="81"/>
    </location>
</feature>
<dbReference type="AlphaFoldDB" id="A0A2W5L5A9"/>
<dbReference type="InterPro" id="IPR058534">
    <property type="entry name" value="YjdF"/>
</dbReference>
<comment type="caution">
    <text evidence="2">The sequence shown here is derived from an EMBL/GenBank/DDBJ whole genome shotgun (WGS) entry which is preliminary data.</text>
</comment>
<dbReference type="InterPro" id="IPR014509">
    <property type="entry name" value="YjdF-like"/>
</dbReference>
<feature type="transmembrane region" description="Helical" evidence="1">
    <location>
        <begin position="184"/>
        <end position="202"/>
    </location>
</feature>